<evidence type="ECO:0000256" key="2">
    <source>
        <dbReference type="SAM" id="MobiDB-lite"/>
    </source>
</evidence>
<reference evidence="4" key="2">
    <citation type="submission" date="2019-01" db="EMBL/GenBank/DDBJ databases">
        <authorList>
            <consortium name="NCBI Pathogen Detection Project"/>
        </authorList>
    </citation>
    <scope>NUCLEOTIDE SEQUENCE</scope>
    <source>
        <strain evidence="4">BCW_3452</strain>
    </source>
</reference>
<evidence type="ECO:0000313" key="3">
    <source>
        <dbReference type="EMBL" id="HAS8540584.1"/>
    </source>
</evidence>
<feature type="compositionally biased region" description="Polar residues" evidence="2">
    <location>
        <begin position="1"/>
        <end position="10"/>
    </location>
</feature>
<comment type="caution">
    <text evidence="4">The sequence shown here is derived from an EMBL/GenBank/DDBJ whole genome shotgun (WGS) entry which is preliminary data.</text>
</comment>
<reference evidence="4" key="1">
    <citation type="journal article" date="2018" name="Genome Biol.">
        <title>SKESA: strategic k-mer extension for scrupulous assemblies.</title>
        <authorList>
            <person name="Souvorov A."/>
            <person name="Agarwala R."/>
            <person name="Lipman D.J."/>
        </authorList>
    </citation>
    <scope>NUCLEOTIDE SEQUENCE</scope>
    <source>
        <strain evidence="4">BCW_3452</strain>
    </source>
</reference>
<name>A0A8H9TIB5_VIBVL</name>
<gene>
    <name evidence="3" type="ORF">I7730_12385</name>
    <name evidence="4" type="ORF">I7730_26465</name>
</gene>
<dbReference type="Proteomes" id="UP000863257">
    <property type="component" value="Unassembled WGS sequence"/>
</dbReference>
<sequence length="334" mass="39121">MTNAVSVTSKPDNKRGRPKSAPLIKQQRHVAKRYQDLLNVRQQFNLELKQHYPDLNPAELSDVAQLVLATAEEYRLWSEIDNRLLAIQRHKDPETQFLLQSEKLQQDLVQLQTTYQLILCQRNQPILPSKKYWRHANNETINKAISYLSYQPANEQTVTLYGFALWLKAQCAEYEEKCIVKTWRTLIRNGLGHIIEKRIGLIYPIHSAKTAGRPKLPTPVDLVRSEQALIDEYQELAITYRALQILPLTPEQVWRNQQHSKLEKVGRKPFSERQKALRKRKKLEEQLRELERNKDAILAVESERKPKRGRKPLTYQQLRSRLLEKIQALTKLSA</sequence>
<proteinExistence type="predicted"/>
<organism evidence="4">
    <name type="scientific">Vibrio vulnificus</name>
    <dbReference type="NCBI Taxonomy" id="672"/>
    <lineage>
        <taxon>Bacteria</taxon>
        <taxon>Pseudomonadati</taxon>
        <taxon>Pseudomonadota</taxon>
        <taxon>Gammaproteobacteria</taxon>
        <taxon>Vibrionales</taxon>
        <taxon>Vibrionaceae</taxon>
        <taxon>Vibrio</taxon>
    </lineage>
</organism>
<feature type="region of interest" description="Disordered" evidence="2">
    <location>
        <begin position="1"/>
        <end position="24"/>
    </location>
</feature>
<protein>
    <submittedName>
        <fullName evidence="4">Uncharacterized protein</fullName>
    </submittedName>
</protein>
<feature type="coiled-coil region" evidence="1">
    <location>
        <begin position="273"/>
        <end position="303"/>
    </location>
</feature>
<dbReference type="RefSeq" id="WP_130249094.1">
    <property type="nucleotide sequence ID" value="NZ_RHHH01000005.1"/>
</dbReference>
<evidence type="ECO:0000256" key="1">
    <source>
        <dbReference type="SAM" id="Coils"/>
    </source>
</evidence>
<dbReference type="AlphaFoldDB" id="A0A8H9TIB5"/>
<keyword evidence="1" id="KW-0175">Coiled coil</keyword>
<dbReference type="EMBL" id="DACRBY010000014">
    <property type="protein sequence ID" value="HAS8540584.1"/>
    <property type="molecule type" value="Genomic_DNA"/>
</dbReference>
<accession>A0A8H9TIB5</accession>
<dbReference type="EMBL" id="DACRBY010000198">
    <property type="protein sequence ID" value="HAS8543264.1"/>
    <property type="molecule type" value="Genomic_DNA"/>
</dbReference>
<evidence type="ECO:0000313" key="4">
    <source>
        <dbReference type="EMBL" id="HAS8543264.1"/>
    </source>
</evidence>